<sequence length="105" mass="11864">MKKDTIYLLIIIFLLGMIFSDVSHSLKIPDIDLVGITPELKEVMEDYIFRIINNGLYQLKINTSEVSSTTTLPRAVLQADFSSVNKYLVIQVGDVNYRVEVTAIP</sequence>
<accession>A0A0F9M6X3</accession>
<protein>
    <submittedName>
        <fullName evidence="1">Uncharacterized protein</fullName>
    </submittedName>
</protein>
<name>A0A0F9M6X3_9ZZZZ</name>
<dbReference type="EMBL" id="LAZR01010808">
    <property type="protein sequence ID" value="KKM64942.1"/>
    <property type="molecule type" value="Genomic_DNA"/>
</dbReference>
<gene>
    <name evidence="1" type="ORF">LCGC14_1496250</name>
</gene>
<comment type="caution">
    <text evidence="1">The sequence shown here is derived from an EMBL/GenBank/DDBJ whole genome shotgun (WGS) entry which is preliminary data.</text>
</comment>
<dbReference type="AlphaFoldDB" id="A0A0F9M6X3"/>
<evidence type="ECO:0000313" key="1">
    <source>
        <dbReference type="EMBL" id="KKM64942.1"/>
    </source>
</evidence>
<reference evidence="1" key="1">
    <citation type="journal article" date="2015" name="Nature">
        <title>Complex archaea that bridge the gap between prokaryotes and eukaryotes.</title>
        <authorList>
            <person name="Spang A."/>
            <person name="Saw J.H."/>
            <person name="Jorgensen S.L."/>
            <person name="Zaremba-Niedzwiedzka K."/>
            <person name="Martijn J."/>
            <person name="Lind A.E."/>
            <person name="van Eijk R."/>
            <person name="Schleper C."/>
            <person name="Guy L."/>
            <person name="Ettema T.J."/>
        </authorList>
    </citation>
    <scope>NUCLEOTIDE SEQUENCE</scope>
</reference>
<organism evidence="1">
    <name type="scientific">marine sediment metagenome</name>
    <dbReference type="NCBI Taxonomy" id="412755"/>
    <lineage>
        <taxon>unclassified sequences</taxon>
        <taxon>metagenomes</taxon>
        <taxon>ecological metagenomes</taxon>
    </lineage>
</organism>
<proteinExistence type="predicted"/>